<evidence type="ECO:0000313" key="2">
    <source>
        <dbReference type="EMBL" id="CZQ23803.1"/>
    </source>
</evidence>
<reference evidence="2" key="1">
    <citation type="submission" date="2016-01" db="EMBL/GenBank/DDBJ databases">
        <authorList>
            <person name="McClelland M."/>
            <person name="Jain A."/>
            <person name="Saraogi P."/>
            <person name="Mendelson R."/>
            <person name="Westerman R."/>
            <person name="SanMiguel P."/>
            <person name="Csonka L."/>
        </authorList>
    </citation>
    <scope>NUCLEOTIDE SEQUENCE</scope>
    <source>
        <strain evidence="2">E873</strain>
        <plasmid evidence="2">E873p3</plasmid>
    </source>
</reference>
<accession>A0A170TV94</accession>
<organism evidence="2">
    <name type="scientific">Escherichia coli</name>
    <dbReference type="NCBI Taxonomy" id="562"/>
    <lineage>
        <taxon>Bacteria</taxon>
        <taxon>Pseudomonadati</taxon>
        <taxon>Pseudomonadota</taxon>
        <taxon>Gammaproteobacteria</taxon>
        <taxon>Enterobacterales</taxon>
        <taxon>Enterobacteriaceae</taxon>
        <taxon>Escherichia</taxon>
    </lineage>
</organism>
<keyword evidence="1" id="KW-0472">Membrane</keyword>
<sequence>MKCNDYQSIKKELREYVNKIRVNTNYFRSDFIAEWALLTTIACWGAPEGGVRFISFMITLAFFSSKIYIPRRKRTTPDFIFMMKARIINAHLLDEQRIFLNKRLIKIHRVTRNTNVIFYVRRCWKYILGYLFLAFSSMFSIFWDLNIQW</sequence>
<keyword evidence="1" id="KW-1133">Transmembrane helix</keyword>
<dbReference type="RefSeq" id="WP_000649995.1">
    <property type="nucleotide sequence ID" value="NZ_CP024662.1"/>
</dbReference>
<evidence type="ECO:0000256" key="1">
    <source>
        <dbReference type="SAM" id="Phobius"/>
    </source>
</evidence>
<reference evidence="2" key="2">
    <citation type="submission" date="2016-04" db="EMBL/GenBank/DDBJ databases">
        <title>Identification and characterization of the novel colonization factor, CS30, in enterotoxigenic Escherichia coli (ETEC).</title>
        <authorList>
            <person name="Von Mentzer A."/>
            <person name="Tobias J."/>
            <person name="Wiklund G."/>
            <person name="Pickard D."/>
            <person name="Sjoling A."/>
            <person name="Dougan G."/>
            <person name="Svennerholm A.M."/>
        </authorList>
    </citation>
    <scope>NUCLEOTIDE SEQUENCE [LARGE SCALE GENOMIC DNA]</scope>
    <source>
        <strain evidence="2">E873</strain>
        <plasmid evidence="2">E873p3</plasmid>
    </source>
</reference>
<geneLocation type="plasmid" evidence="2">
    <name>E873p3</name>
</geneLocation>
<keyword evidence="2" id="KW-0614">Plasmid</keyword>
<gene>
    <name evidence="2" type="primary">E873_00128</name>
</gene>
<protein>
    <submittedName>
        <fullName evidence="2">Uncharacterized protein</fullName>
    </submittedName>
</protein>
<keyword evidence="1" id="KW-0812">Transmembrane</keyword>
<proteinExistence type="predicted"/>
<name>A0A170TV94_ECOLX</name>
<feature type="transmembrane region" description="Helical" evidence="1">
    <location>
        <begin position="123"/>
        <end position="143"/>
    </location>
</feature>
<dbReference type="AlphaFoldDB" id="A0A170TV94"/>
<dbReference type="EMBL" id="LT174529">
    <property type="protein sequence ID" value="CZQ23803.1"/>
    <property type="molecule type" value="Genomic_DNA"/>
</dbReference>